<protein>
    <submittedName>
        <fullName evidence="1">Uncharacterized protein</fullName>
    </submittedName>
</protein>
<sequence>MNPASYCYNTNSKFRTDHFIIGSKGSVSDAKMQEIARVAQNTFENDLAKFSWDAWSDLGVSYSKPLEVCVIASEGANGAGNELGFVIGPDRSGSNLDKLVQHELKHTYQARFIGPTGLNDAHVWFAEAVATFLSTNETVNAASLNAFISQTGMTPTQVTHDGLQEGVMMRLSDKSTEYGAYNMALRYLQTQGASVQDFWEVFKTMKLIEKSCKTDHQKAIDNHEMVNPIDEKSTSCTGNANVYSTGATQWNGVIISGSIEDHIVGKSEPGKSKFHAAFDYVMNAHSVTYDGIDDVAAFRSTVMNGM</sequence>
<dbReference type="Proteomes" id="UP000011134">
    <property type="component" value="Unassembled WGS sequence"/>
</dbReference>
<proteinExistence type="predicted"/>
<keyword evidence="2" id="KW-1185">Reference proteome</keyword>
<evidence type="ECO:0000313" key="2">
    <source>
        <dbReference type="Proteomes" id="UP000011134"/>
    </source>
</evidence>
<dbReference type="PATRIC" id="fig|1056511.3.peg.671"/>
<organism evidence="1 2">
    <name type="scientific">Photobacterium marinum</name>
    <dbReference type="NCBI Taxonomy" id="1056511"/>
    <lineage>
        <taxon>Bacteria</taxon>
        <taxon>Pseudomonadati</taxon>
        <taxon>Pseudomonadota</taxon>
        <taxon>Gammaproteobacteria</taxon>
        <taxon>Vibrionales</taxon>
        <taxon>Vibrionaceae</taxon>
        <taxon>Photobacterium</taxon>
    </lineage>
</organism>
<evidence type="ECO:0000313" key="1">
    <source>
        <dbReference type="EMBL" id="ELR67668.1"/>
    </source>
</evidence>
<dbReference type="EMBL" id="AMZO01000002">
    <property type="protein sequence ID" value="ELR67668.1"/>
    <property type="molecule type" value="Genomic_DNA"/>
</dbReference>
<comment type="caution">
    <text evidence="1">The sequence shown here is derived from an EMBL/GenBank/DDBJ whole genome shotgun (WGS) entry which is preliminary data.</text>
</comment>
<reference evidence="1 2" key="1">
    <citation type="submission" date="2012-12" db="EMBL/GenBank/DDBJ databases">
        <title>Genome Assembly of Photobacterium sp. AK15.</title>
        <authorList>
            <person name="Khatri I."/>
            <person name="Vaidya B."/>
            <person name="Srinivas T.N.R."/>
            <person name="Subramanian S."/>
            <person name="Pinnaka A."/>
        </authorList>
    </citation>
    <scope>NUCLEOTIDE SEQUENCE [LARGE SCALE GENOMIC DNA]</scope>
    <source>
        <strain evidence="1 2">AK15</strain>
    </source>
</reference>
<accession>L8JHD5</accession>
<gene>
    <name evidence="1" type="ORF">C942_01598</name>
</gene>
<name>L8JHD5_9GAMM</name>
<dbReference type="AlphaFoldDB" id="L8JHD5"/>